<dbReference type="AlphaFoldDB" id="A0A0D2AKJ4"/>
<dbReference type="VEuPathDB" id="FungiDB:PV06_07751"/>
<dbReference type="SUPFAM" id="SSF54593">
    <property type="entry name" value="Glyoxalase/Bleomycin resistance protein/Dihydroxybiphenyl dioxygenase"/>
    <property type="match status" value="1"/>
</dbReference>
<keyword evidence="3" id="KW-1185">Reference proteome</keyword>
<feature type="region of interest" description="Disordered" evidence="1">
    <location>
        <begin position="96"/>
        <end position="119"/>
    </location>
</feature>
<dbReference type="GeneID" id="27359825"/>
<gene>
    <name evidence="2" type="ORF">PV06_07751</name>
</gene>
<evidence type="ECO:0000313" key="2">
    <source>
        <dbReference type="EMBL" id="KIW40566.1"/>
    </source>
</evidence>
<evidence type="ECO:0000313" key="3">
    <source>
        <dbReference type="Proteomes" id="UP000053342"/>
    </source>
</evidence>
<dbReference type="HOGENOM" id="CLU_154001_0_0_1"/>
<accession>A0A0D2AKJ4</accession>
<dbReference type="InterPro" id="IPR029068">
    <property type="entry name" value="Glyas_Bleomycin-R_OHBP_Dase"/>
</dbReference>
<dbReference type="OrthoDB" id="3340372at2759"/>
<dbReference type="EMBL" id="KN847338">
    <property type="protein sequence ID" value="KIW40566.1"/>
    <property type="molecule type" value="Genomic_DNA"/>
</dbReference>
<reference evidence="2 3" key="1">
    <citation type="submission" date="2015-01" db="EMBL/GenBank/DDBJ databases">
        <title>The Genome Sequence of Exophiala oligosperma CBS72588.</title>
        <authorList>
            <consortium name="The Broad Institute Genomics Platform"/>
            <person name="Cuomo C."/>
            <person name="de Hoog S."/>
            <person name="Gorbushina A."/>
            <person name="Stielow B."/>
            <person name="Teixiera M."/>
            <person name="Abouelleil A."/>
            <person name="Chapman S.B."/>
            <person name="Priest M."/>
            <person name="Young S.K."/>
            <person name="Wortman J."/>
            <person name="Nusbaum C."/>
            <person name="Birren B."/>
        </authorList>
    </citation>
    <scope>NUCLEOTIDE SEQUENCE [LARGE SCALE GENOMIC DNA]</scope>
    <source>
        <strain evidence="2 3">CBS 72588</strain>
    </source>
</reference>
<organism evidence="2 3">
    <name type="scientific">Exophiala oligosperma</name>
    <dbReference type="NCBI Taxonomy" id="215243"/>
    <lineage>
        <taxon>Eukaryota</taxon>
        <taxon>Fungi</taxon>
        <taxon>Dikarya</taxon>
        <taxon>Ascomycota</taxon>
        <taxon>Pezizomycotina</taxon>
        <taxon>Eurotiomycetes</taxon>
        <taxon>Chaetothyriomycetidae</taxon>
        <taxon>Chaetothyriales</taxon>
        <taxon>Herpotrichiellaceae</taxon>
        <taxon>Exophiala</taxon>
    </lineage>
</organism>
<dbReference type="Gene3D" id="3.10.180.10">
    <property type="entry name" value="2,3-Dihydroxybiphenyl 1,2-Dioxygenase, domain 1"/>
    <property type="match status" value="1"/>
</dbReference>
<feature type="compositionally biased region" description="Basic and acidic residues" evidence="1">
    <location>
        <begin position="104"/>
        <end position="114"/>
    </location>
</feature>
<dbReference type="RefSeq" id="XP_016260782.1">
    <property type="nucleotide sequence ID" value="XM_016409028.1"/>
</dbReference>
<proteinExistence type="predicted"/>
<evidence type="ECO:0000256" key="1">
    <source>
        <dbReference type="SAM" id="MobiDB-lite"/>
    </source>
</evidence>
<protein>
    <recommendedName>
        <fullName evidence="4">VOC domain-containing protein</fullName>
    </recommendedName>
</protein>
<sequence length="138" mass="15130">MISGIAHVNLTIPSGGLEAAREFYAGTLGFTPRPVPQLQKDTLAWFDIGTSGQQVHIAIGAPTDFQSTSSRHPCFKLQSPEALLELRRKIWEHFQRGGDGAPKAADKPGEEDSGSKGVEYPQRFFARDFAGNRLEFSL</sequence>
<name>A0A0D2AKJ4_9EURO</name>
<dbReference type="Proteomes" id="UP000053342">
    <property type="component" value="Unassembled WGS sequence"/>
</dbReference>
<dbReference type="PANTHER" id="PTHR39175">
    <property type="entry name" value="FAMILY PROTEIN, PUTATIVE (AFU_ORTHOLOGUE AFUA_3G15060)-RELATED"/>
    <property type="match status" value="1"/>
</dbReference>
<dbReference type="PANTHER" id="PTHR39175:SF1">
    <property type="entry name" value="FAMILY PROTEIN, PUTATIVE (AFU_ORTHOLOGUE AFUA_3G15060)-RELATED"/>
    <property type="match status" value="1"/>
</dbReference>
<evidence type="ECO:0008006" key="4">
    <source>
        <dbReference type="Google" id="ProtNLM"/>
    </source>
</evidence>